<protein>
    <submittedName>
        <fullName evidence="5">tRNA-splicing endonuclease subunit</fullName>
    </submittedName>
</protein>
<dbReference type="GO" id="GO:0000379">
    <property type="term" value="P:tRNA-type intron splice site recognition and cleavage"/>
    <property type="evidence" value="ECO:0007669"/>
    <property type="project" value="TreeGrafter"/>
</dbReference>
<dbReference type="InterPro" id="IPR024337">
    <property type="entry name" value="tRNA_splic_suSen54"/>
</dbReference>
<dbReference type="Proteomes" id="UP001138500">
    <property type="component" value="Unassembled WGS sequence"/>
</dbReference>
<evidence type="ECO:0000259" key="4">
    <source>
        <dbReference type="Pfam" id="PF12928"/>
    </source>
</evidence>
<dbReference type="PANTHER" id="PTHR21027:SF1">
    <property type="entry name" value="TRNA-SPLICING ENDONUCLEASE SUBUNIT SEN54"/>
    <property type="match status" value="1"/>
</dbReference>
<organism evidence="5 6">
    <name type="scientific">Teratosphaeria destructans</name>
    <dbReference type="NCBI Taxonomy" id="418781"/>
    <lineage>
        <taxon>Eukaryota</taxon>
        <taxon>Fungi</taxon>
        <taxon>Dikarya</taxon>
        <taxon>Ascomycota</taxon>
        <taxon>Pezizomycotina</taxon>
        <taxon>Dothideomycetes</taxon>
        <taxon>Dothideomycetidae</taxon>
        <taxon>Mycosphaerellales</taxon>
        <taxon>Teratosphaeriaceae</taxon>
        <taxon>Teratosphaeria</taxon>
    </lineage>
</organism>
<sequence length="424" mass="47251">MADADEDVITCVGPSADDIDLSDETQDFRFLQSLASEDAKIPKRGEKDFEPHATALQSNALAASRQAMHNALAFQRVHPPNRTTLATYHPESNMAYTYRPHGPMFTKMGQIFSAKDDPIGNDERRGQRMWLLPEEVIFLIERGTIDVRWPPRDGEDASHGLPMSLQGAYAVCMGDEEAHRGKLTFERYSVFSGLKRAGYVVQRAPGWNEYAPTPGPECSPPSTQDLRTWRTGLDLAKRWKKLFDQQDQGPNDNQLQGPVVRPGVYRCYADIYRQLAMIDFHDPSLASRSTSYDIDSAVYVTYHVWKPNSPFTKKNPGPPDFRIAVIDGRSSPMPTLEQLSALMDTVPYAPPREGFNLYQKLKFGYKNVILAVVDQGVTSYLRIADAAFGKEKLYDRSGPMRGGKGGGRGGRGGSRGGRIAQGKR</sequence>
<keyword evidence="5" id="KW-0540">Nuclease</keyword>
<dbReference type="OrthoDB" id="408683at2759"/>
<gene>
    <name evidence="5" type="ORF">Tdes44962_MAKER06947</name>
</gene>
<feature type="domain" description="tRNA-splicing endonuclease subunit Sen54 N-terminal" evidence="4">
    <location>
        <begin position="69"/>
        <end position="149"/>
    </location>
</feature>
<dbReference type="AlphaFoldDB" id="A0A9W7T045"/>
<dbReference type="GO" id="GO:0004519">
    <property type="term" value="F:endonuclease activity"/>
    <property type="evidence" value="ECO:0007669"/>
    <property type="project" value="UniProtKB-KW"/>
</dbReference>
<evidence type="ECO:0000256" key="3">
    <source>
        <dbReference type="SAM" id="MobiDB-lite"/>
    </source>
</evidence>
<name>A0A9W7T045_9PEZI</name>
<keyword evidence="5" id="KW-0378">Hydrolase</keyword>
<keyword evidence="5" id="KW-0255">Endonuclease</keyword>
<proteinExistence type="inferred from homology"/>
<reference evidence="5 6" key="1">
    <citation type="journal article" date="2018" name="IMA Fungus">
        <title>IMA Genome-F 10: Nine draft genome sequences of Claviceps purpurea s.lat., including C. arundinis, C. humidiphila, and C. cf. spartinae, pseudomolecules for the pitch canker pathogen Fusarium circinatum, draft genome of Davidsoniella eucalypti, Grosmannia galeiformis, Quambalaria eucalypti, and Teratosphaeria destructans.</title>
        <authorList>
            <person name="Wingfield B.D."/>
            <person name="Liu M."/>
            <person name="Nguyen H.D."/>
            <person name="Lane F.A."/>
            <person name="Morgan S.W."/>
            <person name="De Vos L."/>
            <person name="Wilken P.M."/>
            <person name="Duong T.A."/>
            <person name="Aylward J."/>
            <person name="Coetzee M.P."/>
            <person name="Dadej K."/>
            <person name="De Beer Z.W."/>
            <person name="Findlay W."/>
            <person name="Havenga M."/>
            <person name="Kolarik M."/>
            <person name="Menzies J.G."/>
            <person name="Naidoo K."/>
            <person name="Pochopski O."/>
            <person name="Shoukouhi P."/>
            <person name="Santana Q.C."/>
            <person name="Seifert K.A."/>
            <person name="Soal N."/>
            <person name="Steenkamp E.T."/>
            <person name="Tatham C.T."/>
            <person name="van der Nest M.A."/>
            <person name="Wingfield M.J."/>
        </authorList>
    </citation>
    <scope>NUCLEOTIDE SEQUENCE [LARGE SCALE GENOMIC DNA]</scope>
    <source>
        <strain evidence="5">CMW44962</strain>
    </source>
</reference>
<dbReference type="InterPro" id="IPR024336">
    <property type="entry name" value="tRNA_splic_suSen54_N"/>
</dbReference>
<dbReference type="PANTHER" id="PTHR21027">
    <property type="entry name" value="TRNA-SPLICING ENDONUCLEASE SUBUNIT SEN54"/>
    <property type="match status" value="1"/>
</dbReference>
<comment type="caution">
    <text evidence="5">The sequence shown here is derived from an EMBL/GenBank/DDBJ whole genome shotgun (WGS) entry which is preliminary data.</text>
</comment>
<evidence type="ECO:0000256" key="1">
    <source>
        <dbReference type="ARBA" id="ARBA00005736"/>
    </source>
</evidence>
<dbReference type="EMBL" id="RIBY02000169">
    <property type="protein sequence ID" value="KAH9845025.1"/>
    <property type="molecule type" value="Genomic_DNA"/>
</dbReference>
<accession>A0A9W7T045</accession>
<dbReference type="GO" id="GO:0000214">
    <property type="term" value="C:tRNA-intron endonuclease complex"/>
    <property type="evidence" value="ECO:0007669"/>
    <property type="project" value="TreeGrafter"/>
</dbReference>
<feature type="compositionally biased region" description="Gly residues" evidence="3">
    <location>
        <begin position="400"/>
        <end position="416"/>
    </location>
</feature>
<feature type="region of interest" description="Disordered" evidence="3">
    <location>
        <begin position="394"/>
        <end position="424"/>
    </location>
</feature>
<keyword evidence="6" id="KW-1185">Reference proteome</keyword>
<dbReference type="Pfam" id="PF12928">
    <property type="entry name" value="tRNA_int_end_N2"/>
    <property type="match status" value="1"/>
</dbReference>
<evidence type="ECO:0000313" key="5">
    <source>
        <dbReference type="EMBL" id="KAH9845025.1"/>
    </source>
</evidence>
<evidence type="ECO:0000313" key="6">
    <source>
        <dbReference type="Proteomes" id="UP001138500"/>
    </source>
</evidence>
<reference evidence="5 6" key="2">
    <citation type="journal article" date="2021" name="Curr. Genet.">
        <title>Genetic response to nitrogen starvation in the aggressive Eucalyptus foliar pathogen Teratosphaeria destructans.</title>
        <authorList>
            <person name="Havenga M."/>
            <person name="Wingfield B.D."/>
            <person name="Wingfield M.J."/>
            <person name="Dreyer L.L."/>
            <person name="Roets F."/>
            <person name="Aylward J."/>
        </authorList>
    </citation>
    <scope>NUCLEOTIDE SEQUENCE [LARGE SCALE GENOMIC DNA]</scope>
    <source>
        <strain evidence="5">CMW44962</strain>
    </source>
</reference>
<evidence type="ECO:0000256" key="2">
    <source>
        <dbReference type="ARBA" id="ARBA00022694"/>
    </source>
</evidence>
<keyword evidence="2" id="KW-0819">tRNA processing</keyword>
<comment type="similarity">
    <text evidence="1">Belongs to the SEN54 family.</text>
</comment>